<feature type="region of interest" description="Disordered" evidence="1">
    <location>
        <begin position="33"/>
        <end position="94"/>
    </location>
</feature>
<dbReference type="SMART" id="SM00646">
    <property type="entry name" value="Ami_3"/>
    <property type="match status" value="1"/>
</dbReference>
<evidence type="ECO:0000313" key="5">
    <source>
        <dbReference type="Proteomes" id="UP000595897"/>
    </source>
</evidence>
<dbReference type="Pfam" id="PF01520">
    <property type="entry name" value="Amidase_3"/>
    <property type="match status" value="1"/>
</dbReference>
<keyword evidence="5" id="KW-1185">Reference proteome</keyword>
<dbReference type="KEGG" id="ahb:bsdtb5_32730"/>
<dbReference type="InterPro" id="IPR050695">
    <property type="entry name" value="N-acetylmuramoyl_amidase_3"/>
</dbReference>
<dbReference type="Proteomes" id="UP000595897">
    <property type="component" value="Chromosome"/>
</dbReference>
<name>A0A7R7ENC6_9FIRM</name>
<dbReference type="PANTHER" id="PTHR30404">
    <property type="entry name" value="N-ACETYLMURAMOYL-L-ALANINE AMIDASE"/>
    <property type="match status" value="1"/>
</dbReference>
<evidence type="ECO:0000259" key="3">
    <source>
        <dbReference type="SMART" id="SM00646"/>
    </source>
</evidence>
<dbReference type="GO" id="GO:0008745">
    <property type="term" value="F:N-acetylmuramoyl-L-alanine amidase activity"/>
    <property type="evidence" value="ECO:0007669"/>
    <property type="project" value="InterPro"/>
</dbReference>
<dbReference type="CDD" id="cd02696">
    <property type="entry name" value="MurNAc-LAA"/>
    <property type="match status" value="1"/>
</dbReference>
<feature type="chain" id="PRO_5032569155" description="MurNAc-LAA domain-containing protein" evidence="2">
    <location>
        <begin position="29"/>
        <end position="386"/>
    </location>
</feature>
<evidence type="ECO:0000256" key="2">
    <source>
        <dbReference type="SAM" id="SignalP"/>
    </source>
</evidence>
<dbReference type="AlphaFoldDB" id="A0A7R7ENC6"/>
<gene>
    <name evidence="4" type="ORF">bsdtb5_32730</name>
</gene>
<feature type="compositionally biased region" description="Acidic residues" evidence="1">
    <location>
        <begin position="71"/>
        <end position="88"/>
    </location>
</feature>
<evidence type="ECO:0000313" key="4">
    <source>
        <dbReference type="EMBL" id="BCN31978.1"/>
    </source>
</evidence>
<dbReference type="Gene3D" id="3.40.630.40">
    <property type="entry name" value="Zn-dependent exopeptidases"/>
    <property type="match status" value="1"/>
</dbReference>
<dbReference type="SUPFAM" id="SSF53187">
    <property type="entry name" value="Zn-dependent exopeptidases"/>
    <property type="match status" value="1"/>
</dbReference>
<reference evidence="4 5" key="1">
    <citation type="submission" date="2020-11" db="EMBL/GenBank/DDBJ databases">
        <title>Draft genome sequencing of a Lachnospiraceae strain isolated from anoxic soil subjected to BSD treatment.</title>
        <authorList>
            <person name="Uek A."/>
            <person name="Tonouchi A."/>
        </authorList>
    </citation>
    <scope>NUCLEOTIDE SEQUENCE [LARGE SCALE GENOMIC DNA]</scope>
    <source>
        <strain evidence="4 5">TB5</strain>
    </source>
</reference>
<dbReference type="PANTHER" id="PTHR30404:SF8">
    <property type="entry name" value="AUTOLYSIN PH-RELATED"/>
    <property type="match status" value="1"/>
</dbReference>
<dbReference type="RefSeq" id="WP_271713065.1">
    <property type="nucleotide sequence ID" value="NZ_AP024169.1"/>
</dbReference>
<dbReference type="GO" id="GO:0009253">
    <property type="term" value="P:peptidoglycan catabolic process"/>
    <property type="evidence" value="ECO:0007669"/>
    <property type="project" value="InterPro"/>
</dbReference>
<feature type="compositionally biased region" description="Polar residues" evidence="1">
    <location>
        <begin position="35"/>
        <end position="58"/>
    </location>
</feature>
<sequence length="386" mass="42735">MKKFSMNKAFFMVLFIMLSLTCTNKVHAQKVHAQNGHTKNGQVLNSGTNKSSPASNSKQDSKTGDSSEVVDNSEDGDEGSSSTEEPDDYSIKILRSEDVEKDNITTKDDYINRQFIITIPGDYVDFYNENVPEEMDDSIKSISVKLDSNGDTKIYLKTKTVRAFAVEENDEAIFVTVMAPKDMYGKIVVIDAGHGGTDPGAMGNSLVEKNLTLSILQHAKEYLDGESDIKVYYTRLTDFEKMITKGKSTDPIKTSKASLIARYTFANETQADLFISIHINAAGKTAKGTEIEYSPNNPRTNRMGISSNQLANLCLPNLLSAINSTNRNIKPRPNLAVLKYTKMPAILIESAFLTNKSDAKVLADDSKRDEIGYAIYSTILQAFEEY</sequence>
<feature type="signal peptide" evidence="2">
    <location>
        <begin position="1"/>
        <end position="28"/>
    </location>
</feature>
<accession>A0A7R7ENC6</accession>
<protein>
    <recommendedName>
        <fullName evidence="3">MurNAc-LAA domain-containing protein</fullName>
    </recommendedName>
</protein>
<organism evidence="4 5">
    <name type="scientific">Anaeromicropila herbilytica</name>
    <dbReference type="NCBI Taxonomy" id="2785025"/>
    <lineage>
        <taxon>Bacteria</taxon>
        <taxon>Bacillati</taxon>
        <taxon>Bacillota</taxon>
        <taxon>Clostridia</taxon>
        <taxon>Lachnospirales</taxon>
        <taxon>Lachnospiraceae</taxon>
        <taxon>Anaeromicropila</taxon>
    </lineage>
</organism>
<dbReference type="GO" id="GO:0030288">
    <property type="term" value="C:outer membrane-bounded periplasmic space"/>
    <property type="evidence" value="ECO:0007669"/>
    <property type="project" value="TreeGrafter"/>
</dbReference>
<proteinExistence type="predicted"/>
<evidence type="ECO:0000256" key="1">
    <source>
        <dbReference type="SAM" id="MobiDB-lite"/>
    </source>
</evidence>
<dbReference type="InterPro" id="IPR002508">
    <property type="entry name" value="MurNAc-LAA_cat"/>
</dbReference>
<feature type="domain" description="MurNAc-LAA" evidence="3">
    <location>
        <begin position="263"/>
        <end position="380"/>
    </location>
</feature>
<dbReference type="EMBL" id="AP024169">
    <property type="protein sequence ID" value="BCN31978.1"/>
    <property type="molecule type" value="Genomic_DNA"/>
</dbReference>
<keyword evidence="2" id="KW-0732">Signal</keyword>